<feature type="domain" description="Type I restriction modification DNA specificity" evidence="4">
    <location>
        <begin position="26"/>
        <end position="202"/>
    </location>
</feature>
<dbReference type="RefSeq" id="WP_146932239.1">
    <property type="nucleotide sequence ID" value="NZ_CBCSHZ010000008.1"/>
</dbReference>
<comment type="caution">
    <text evidence="5">The sequence shown here is derived from an EMBL/GenBank/DDBJ whole genome shotgun (WGS) entry which is preliminary data.</text>
</comment>
<dbReference type="SUPFAM" id="SSF116734">
    <property type="entry name" value="DNA methylase specificity domain"/>
    <property type="match status" value="2"/>
</dbReference>
<dbReference type="InterPro" id="IPR000055">
    <property type="entry name" value="Restrct_endonuc_typeI_TRD"/>
</dbReference>
<gene>
    <name evidence="5" type="ORF">ES724_08935</name>
</gene>
<evidence type="ECO:0000259" key="4">
    <source>
        <dbReference type="Pfam" id="PF01420"/>
    </source>
</evidence>
<keyword evidence="6" id="KW-1185">Reference proteome</keyword>
<dbReference type="EMBL" id="VORY01000008">
    <property type="protein sequence ID" value="TXD93774.1"/>
    <property type="molecule type" value="Genomic_DNA"/>
</dbReference>
<evidence type="ECO:0000256" key="2">
    <source>
        <dbReference type="ARBA" id="ARBA00022747"/>
    </source>
</evidence>
<dbReference type="AlphaFoldDB" id="A0A5C6ZY14"/>
<dbReference type="Proteomes" id="UP000321367">
    <property type="component" value="Unassembled WGS sequence"/>
</dbReference>
<comment type="similarity">
    <text evidence="1">Belongs to the type-I restriction system S methylase family.</text>
</comment>
<evidence type="ECO:0000313" key="6">
    <source>
        <dbReference type="Proteomes" id="UP000321367"/>
    </source>
</evidence>
<dbReference type="InterPro" id="IPR051212">
    <property type="entry name" value="Type-I_RE_S_subunit"/>
</dbReference>
<organism evidence="5 6">
    <name type="scientific">Gillisia hiemivivida</name>
    <dbReference type="NCBI Taxonomy" id="291190"/>
    <lineage>
        <taxon>Bacteria</taxon>
        <taxon>Pseudomonadati</taxon>
        <taxon>Bacteroidota</taxon>
        <taxon>Flavobacteriia</taxon>
        <taxon>Flavobacteriales</taxon>
        <taxon>Flavobacteriaceae</taxon>
        <taxon>Gillisia</taxon>
    </lineage>
</organism>
<dbReference type="PANTHER" id="PTHR43140">
    <property type="entry name" value="TYPE-1 RESTRICTION ENZYME ECOKI SPECIFICITY PROTEIN"/>
    <property type="match status" value="1"/>
</dbReference>
<dbReference type="Pfam" id="PF01420">
    <property type="entry name" value="Methylase_S"/>
    <property type="match status" value="1"/>
</dbReference>
<protein>
    <recommendedName>
        <fullName evidence="4">Type I restriction modification DNA specificity domain-containing protein</fullName>
    </recommendedName>
</protein>
<name>A0A5C6ZY14_9FLAO</name>
<dbReference type="GO" id="GO:0003677">
    <property type="term" value="F:DNA binding"/>
    <property type="evidence" value="ECO:0007669"/>
    <property type="project" value="UniProtKB-KW"/>
</dbReference>
<dbReference type="PANTHER" id="PTHR43140:SF1">
    <property type="entry name" value="TYPE I RESTRICTION ENZYME ECOKI SPECIFICITY SUBUNIT"/>
    <property type="match status" value="1"/>
</dbReference>
<dbReference type="InterPro" id="IPR044946">
    <property type="entry name" value="Restrct_endonuc_typeI_TRD_sf"/>
</dbReference>
<dbReference type="Gene3D" id="3.90.220.20">
    <property type="entry name" value="DNA methylase specificity domains"/>
    <property type="match status" value="2"/>
</dbReference>
<sequence length="444" mass="51065">MVEVENSIPKYPAYKDSGVEWLREIPEHWEVIKLRNIGVFSASGIDKYIKNNESIIKIINFTDVYGNKKGTINSLFKFMEVTTPESNRIKHLVNKGDLVLLPSSETYEELGLAALIDEELENTSFSYHVIRFQFAKDINHPFRKYLTNNNFVLNQFSRAGKGTTRKIIGRGVFKNIQVIIPPLKEQNSIAQFLDDKTTKIEDAITIKERQINLLKERKQILIHKAVTQGLNPNVKLKDSGVEWIGKIPEHWELVKNKTLFRESNKPGEEDLPLLSVSIHSAVSSEELEDDNNIRGRVKIEDKTKYKLVDEQDIVFNMMRAWQGAIGSVSVKGLVSPAYVVATPNLKLKSKYFEHLYRTDSFIQQMNQNSRGITDFRKRLYWDEFKQLFTVLPDLQEQGSIVEFIDGLNKKTEKAVNLKQQEIRKLKEYKSSLINSAVTGKIKVS</sequence>
<evidence type="ECO:0000256" key="1">
    <source>
        <dbReference type="ARBA" id="ARBA00010923"/>
    </source>
</evidence>
<dbReference type="OrthoDB" id="667970at2"/>
<evidence type="ECO:0000313" key="5">
    <source>
        <dbReference type="EMBL" id="TXD93774.1"/>
    </source>
</evidence>
<reference evidence="5 6" key="1">
    <citation type="submission" date="2019-08" db="EMBL/GenBank/DDBJ databases">
        <title>Genome sequence of Gillisia hiemivivida IC154 (type strain).</title>
        <authorList>
            <person name="Bowman J.P."/>
        </authorList>
    </citation>
    <scope>NUCLEOTIDE SEQUENCE [LARGE SCALE GENOMIC DNA]</scope>
    <source>
        <strain evidence="5 6">IC154</strain>
    </source>
</reference>
<dbReference type="Gene3D" id="1.10.287.1120">
    <property type="entry name" value="Bipartite methylase S protein"/>
    <property type="match status" value="1"/>
</dbReference>
<keyword evidence="3" id="KW-0238">DNA-binding</keyword>
<keyword evidence="2" id="KW-0680">Restriction system</keyword>
<accession>A0A5C6ZY14</accession>
<evidence type="ECO:0000256" key="3">
    <source>
        <dbReference type="ARBA" id="ARBA00023125"/>
    </source>
</evidence>
<proteinExistence type="inferred from homology"/>
<dbReference type="GO" id="GO:0009307">
    <property type="term" value="P:DNA restriction-modification system"/>
    <property type="evidence" value="ECO:0007669"/>
    <property type="project" value="UniProtKB-KW"/>
</dbReference>